<gene>
    <name evidence="3" type="ORF">UCREL1_2562</name>
</gene>
<dbReference type="EMBL" id="KB705872">
    <property type="protein sequence ID" value="EMR70407.1"/>
    <property type="molecule type" value="Genomic_DNA"/>
</dbReference>
<evidence type="ECO:0000259" key="2">
    <source>
        <dbReference type="Pfam" id="PF12697"/>
    </source>
</evidence>
<dbReference type="HOGENOM" id="CLU_029538_1_2_1"/>
<dbReference type="Pfam" id="PF12697">
    <property type="entry name" value="Abhydrolase_6"/>
    <property type="match status" value="1"/>
</dbReference>
<dbReference type="InterPro" id="IPR029058">
    <property type="entry name" value="AB_hydrolase_fold"/>
</dbReference>
<dbReference type="GO" id="GO:0004806">
    <property type="term" value="F:triacylglycerol lipase activity"/>
    <property type="evidence" value="ECO:0007669"/>
    <property type="project" value="UniProtKB-UniRule"/>
</dbReference>
<dbReference type="AlphaFoldDB" id="M7T1H2"/>
<name>M7T1H2_EUTLA</name>
<feature type="domain" description="AB hydrolase-1" evidence="2">
    <location>
        <begin position="124"/>
        <end position="312"/>
    </location>
</feature>
<dbReference type="SUPFAM" id="SSF53474">
    <property type="entry name" value="alpha/beta-Hydrolases"/>
    <property type="match status" value="1"/>
</dbReference>
<dbReference type="PANTHER" id="PTHR34853:SF1">
    <property type="entry name" value="LIPASE 5"/>
    <property type="match status" value="1"/>
</dbReference>
<feature type="chain" id="PRO_5013436793" evidence="1">
    <location>
        <begin position="18"/>
        <end position="436"/>
    </location>
</feature>
<dbReference type="PIRSF" id="PIRSF029171">
    <property type="entry name" value="Esterase_LipA"/>
    <property type="match status" value="1"/>
</dbReference>
<dbReference type="OrthoDB" id="5382058at2759"/>
<dbReference type="InterPro" id="IPR005152">
    <property type="entry name" value="Lipase_secreted"/>
</dbReference>
<dbReference type="Gene3D" id="3.40.50.1820">
    <property type="entry name" value="alpha/beta hydrolase"/>
    <property type="match status" value="2"/>
</dbReference>
<keyword evidence="4" id="KW-1185">Reference proteome</keyword>
<evidence type="ECO:0000256" key="1">
    <source>
        <dbReference type="PIRNR" id="PIRNR029171"/>
    </source>
</evidence>
<keyword evidence="1" id="KW-0732">Signal</keyword>
<feature type="signal peptide" evidence="1">
    <location>
        <begin position="1"/>
        <end position="17"/>
    </location>
</feature>
<proteinExistence type="inferred from homology"/>
<comment type="similarity">
    <text evidence="1">Belongs to the AB hydrolase superfamily. Lipase family.</text>
</comment>
<evidence type="ECO:0000313" key="3">
    <source>
        <dbReference type="EMBL" id="EMR70407.1"/>
    </source>
</evidence>
<accession>M7T1H2</accession>
<reference evidence="4" key="1">
    <citation type="journal article" date="2013" name="Genome Announc.">
        <title>Draft genome sequence of the grapevine dieback fungus Eutypa lata UCR-EL1.</title>
        <authorList>
            <person name="Blanco-Ulate B."/>
            <person name="Rolshausen P.E."/>
            <person name="Cantu D."/>
        </authorList>
    </citation>
    <scope>NUCLEOTIDE SEQUENCE [LARGE SCALE GENOMIC DNA]</scope>
    <source>
        <strain evidence="4">UCR-EL1</strain>
    </source>
</reference>
<evidence type="ECO:0000313" key="4">
    <source>
        <dbReference type="Proteomes" id="UP000012174"/>
    </source>
</evidence>
<organism evidence="3 4">
    <name type="scientific">Eutypa lata (strain UCR-EL1)</name>
    <name type="common">Grapevine dieback disease fungus</name>
    <name type="synonym">Eutypa armeniacae</name>
    <dbReference type="NCBI Taxonomy" id="1287681"/>
    <lineage>
        <taxon>Eukaryota</taxon>
        <taxon>Fungi</taxon>
        <taxon>Dikarya</taxon>
        <taxon>Ascomycota</taxon>
        <taxon>Pezizomycotina</taxon>
        <taxon>Sordariomycetes</taxon>
        <taxon>Xylariomycetidae</taxon>
        <taxon>Xylariales</taxon>
        <taxon>Diatrypaceae</taxon>
        <taxon>Eutypa</taxon>
    </lineage>
</organism>
<dbReference type="eggNOG" id="ENOG502RPSG">
    <property type="taxonomic scope" value="Eukaryota"/>
</dbReference>
<dbReference type="Proteomes" id="UP000012174">
    <property type="component" value="Unassembled WGS sequence"/>
</dbReference>
<dbReference type="OMA" id="VDWQKRF"/>
<sequence>MLPLIISILSLVVLIRCQEENCDAACQAAFDKAYAEESSLWVSKDIEAEPFYQTPANFSGAKTGDLLSWEDITAADIRDNWQIPDGLKLSRFIFVSEDYNGSPLPASAFALLPAENSSKPLNPVVWTHGTSGRVQACAPSNHKQLYYGDTVFNLTKAGYAVIAPDYTGQGTKIPQGFMYESEFLHAADVAYSLIAARSSPIGSRLSDSWLVAGHSEGGMTAWRTNERLGRPDQCRLLRAGTFLGAVAIAPALRPIDLIPESFRRAGPDGAVGDVVSAYLLQSFSRLFPTDIREEDYFTDLARDRMVLADRACLQTGEALFQNLTVEQYYKNTSWVSSTTFQVWQESYNGAGPHRLAAPLLVTQGAADILVYPEFVEKDFNSTCAAFSESSAQFNSYAGDDHEAILTSAEPDYLSWIADRFHGVAITPGCSIHRKSG</sequence>
<protein>
    <submittedName>
        <fullName evidence="3">Putative secretory lipase family protein</fullName>
    </submittedName>
</protein>
<dbReference type="KEGG" id="ela:UCREL1_2562"/>
<dbReference type="GO" id="GO:0016042">
    <property type="term" value="P:lipid catabolic process"/>
    <property type="evidence" value="ECO:0007669"/>
    <property type="project" value="UniProtKB-UniRule"/>
</dbReference>
<dbReference type="PANTHER" id="PTHR34853">
    <property type="match status" value="1"/>
</dbReference>
<dbReference type="InterPro" id="IPR000073">
    <property type="entry name" value="AB_hydrolase_1"/>
</dbReference>